<comment type="caution">
    <text evidence="4">The sequence shown here is derived from an EMBL/GenBank/DDBJ whole genome shotgun (WGS) entry which is preliminary data.</text>
</comment>
<dbReference type="CDD" id="cd06577">
    <property type="entry name" value="PASTA_pknB"/>
    <property type="match status" value="3"/>
</dbReference>
<keyword evidence="2" id="KW-1133">Transmembrane helix</keyword>
<feature type="compositionally biased region" description="Basic and acidic residues" evidence="1">
    <location>
        <begin position="27"/>
        <end position="36"/>
    </location>
</feature>
<evidence type="ECO:0000259" key="3">
    <source>
        <dbReference type="PROSITE" id="PS51178"/>
    </source>
</evidence>
<dbReference type="SMART" id="SM00740">
    <property type="entry name" value="PASTA"/>
    <property type="match status" value="3"/>
</dbReference>
<feature type="transmembrane region" description="Helical" evidence="2">
    <location>
        <begin position="117"/>
        <end position="138"/>
    </location>
</feature>
<reference evidence="4" key="1">
    <citation type="submission" date="2018-08" db="EMBL/GenBank/DDBJ databases">
        <title>Murine metabolic-syndrome-specific gut microbial biobank.</title>
        <authorList>
            <person name="Liu C."/>
        </authorList>
    </citation>
    <scope>NUCLEOTIDE SEQUENCE [LARGE SCALE GENOMIC DNA]</scope>
    <source>
        <strain evidence="4">Z82</strain>
    </source>
</reference>
<feature type="domain" description="PASTA" evidence="3">
    <location>
        <begin position="202"/>
        <end position="268"/>
    </location>
</feature>
<dbReference type="Pfam" id="PF13240">
    <property type="entry name" value="Zn_Ribbon_1"/>
    <property type="match status" value="1"/>
</dbReference>
<proteinExistence type="predicted"/>
<name>A0A7C9JD56_9BACT</name>
<gene>
    <name evidence="4" type="ORF">D1639_04075</name>
</gene>
<dbReference type="InterPro" id="IPR026870">
    <property type="entry name" value="Zinc_ribbon_dom"/>
</dbReference>
<sequence length="425" mass="44648">MKCPSCHSDNRDGAKFCNECGAPLDAQRDASAERSTKKSSSSADDLDAEGKTRVVRPDTSGVDECLIDSTYVPRSPNWRAGDTMEIPRVHGSEDQQPSAKAYRAPDARPKKSVGRRIGVAFLCVAVVAALAAAGTYHLELWGGKAVPDVTGKTQTDAEYVLGAKGFAVRVLQVPSDDTEGIVLLTDPGVGSRLEDGAEVIIHVSVMHRVPNVVGMSLDEARSALAEEGYETVAVQTQPSTEAEGTVLEMTPEADSRARTTDEVSLVVAGPYTVPSVEGMSYDEAFSALESAGYVPVVAYIADNSVEDGTVLGTDPSAESKLDPGSTVTLNVSQSRGAELVEVALGLLNSLAQSGEPLEVGNTYYSISSVNFVEYTAENTTAFSLEATPSMVTADGKTLTGELGTVLGAMTWTSDNHIETITAQAS</sequence>
<dbReference type="EMBL" id="QWKH01000018">
    <property type="protein sequence ID" value="NBI34221.1"/>
    <property type="molecule type" value="Genomic_DNA"/>
</dbReference>
<protein>
    <submittedName>
        <fullName evidence="4">PASTA domain-containing protein</fullName>
    </submittedName>
</protein>
<dbReference type="AlphaFoldDB" id="A0A7C9JD56"/>
<dbReference type="Pfam" id="PF03793">
    <property type="entry name" value="PASTA"/>
    <property type="match status" value="3"/>
</dbReference>
<feature type="region of interest" description="Disordered" evidence="1">
    <location>
        <begin position="1"/>
        <end position="20"/>
    </location>
</feature>
<keyword evidence="2" id="KW-0812">Transmembrane</keyword>
<feature type="region of interest" description="Disordered" evidence="1">
    <location>
        <begin position="27"/>
        <end position="59"/>
    </location>
</feature>
<dbReference type="Gene3D" id="3.30.10.20">
    <property type="match status" value="3"/>
</dbReference>
<evidence type="ECO:0000256" key="2">
    <source>
        <dbReference type="SAM" id="Phobius"/>
    </source>
</evidence>
<feature type="domain" description="PASTA" evidence="3">
    <location>
        <begin position="269"/>
        <end position="333"/>
    </location>
</feature>
<keyword evidence="2" id="KW-0472">Membrane</keyword>
<evidence type="ECO:0000256" key="1">
    <source>
        <dbReference type="SAM" id="MobiDB-lite"/>
    </source>
</evidence>
<evidence type="ECO:0000313" key="4">
    <source>
        <dbReference type="EMBL" id="NBI34221.1"/>
    </source>
</evidence>
<dbReference type="PROSITE" id="PS51178">
    <property type="entry name" value="PASTA"/>
    <property type="match status" value="2"/>
</dbReference>
<dbReference type="InterPro" id="IPR005543">
    <property type="entry name" value="PASTA_dom"/>
</dbReference>
<organism evidence="4">
    <name type="scientific">Muribaculaceae bacterium Z82</name>
    <dbReference type="NCBI Taxonomy" id="2304548"/>
    <lineage>
        <taxon>Bacteria</taxon>
        <taxon>Pseudomonadati</taxon>
        <taxon>Bacteroidota</taxon>
        <taxon>Bacteroidia</taxon>
        <taxon>Bacteroidales</taxon>
        <taxon>Muribaculaceae</taxon>
    </lineage>
</organism>
<accession>A0A7C9JD56</accession>